<dbReference type="EMBL" id="QORO01000001">
    <property type="protein sequence ID" value="RCK61540.1"/>
    <property type="molecule type" value="Genomic_DNA"/>
</dbReference>
<protein>
    <submittedName>
        <fullName evidence="2">Uncharacterized protein</fullName>
    </submittedName>
</protein>
<name>A0A367Y7E8_9MICO</name>
<dbReference type="RefSeq" id="WP_114116644.1">
    <property type="nucleotide sequence ID" value="NZ_BMHU01000001.1"/>
</dbReference>
<evidence type="ECO:0000313" key="2">
    <source>
        <dbReference type="EMBL" id="RCK61540.1"/>
    </source>
</evidence>
<dbReference type="AlphaFoldDB" id="A0A367Y7E8"/>
<sequence length="87" mass="9045">MAATTAEDLIASASPFKLTLDVASESLIAASVIFIRDAREGRTFTPAESKLLSELACITTALNDAQKHLEENADDEAPGGTPPTANA</sequence>
<reference evidence="2 3" key="1">
    <citation type="submission" date="2018-07" db="EMBL/GenBank/DDBJ databases">
        <title>Microbacterium endoborsara sp. nov., a novel actinobacterium isolated from Borszczowia aralocaspica.</title>
        <authorList>
            <person name="An D."/>
        </authorList>
    </citation>
    <scope>NUCLEOTIDE SEQUENCE [LARGE SCALE GENOMIC DNA]</scope>
    <source>
        <strain evidence="2 3">C1.15228</strain>
    </source>
</reference>
<keyword evidence="3" id="KW-1185">Reference proteome</keyword>
<gene>
    <name evidence="2" type="ORF">DTO57_02580</name>
</gene>
<comment type="caution">
    <text evidence="2">The sequence shown here is derived from an EMBL/GenBank/DDBJ whole genome shotgun (WGS) entry which is preliminary data.</text>
</comment>
<accession>A0A367Y7E8</accession>
<evidence type="ECO:0000313" key="3">
    <source>
        <dbReference type="Proteomes" id="UP000253508"/>
    </source>
</evidence>
<evidence type="ECO:0000256" key="1">
    <source>
        <dbReference type="SAM" id="MobiDB-lite"/>
    </source>
</evidence>
<dbReference type="Proteomes" id="UP000253508">
    <property type="component" value="Unassembled WGS sequence"/>
</dbReference>
<organism evidence="2 3">
    <name type="scientific">Microbacterium sorbitolivorans</name>
    <dbReference type="NCBI Taxonomy" id="1867410"/>
    <lineage>
        <taxon>Bacteria</taxon>
        <taxon>Bacillati</taxon>
        <taxon>Actinomycetota</taxon>
        <taxon>Actinomycetes</taxon>
        <taxon>Micrococcales</taxon>
        <taxon>Microbacteriaceae</taxon>
        <taxon>Microbacterium</taxon>
    </lineage>
</organism>
<feature type="region of interest" description="Disordered" evidence="1">
    <location>
        <begin position="67"/>
        <end position="87"/>
    </location>
</feature>
<proteinExistence type="predicted"/>